<dbReference type="EMBL" id="UOFT01000008">
    <property type="protein sequence ID" value="VAW91243.1"/>
    <property type="molecule type" value="Genomic_DNA"/>
</dbReference>
<protein>
    <recommendedName>
        <fullName evidence="3">Tat (Twin-arginine translocation) pathway signal sequence domain protein</fullName>
    </recommendedName>
</protein>
<reference evidence="2" key="1">
    <citation type="submission" date="2018-06" db="EMBL/GenBank/DDBJ databases">
        <authorList>
            <person name="Zhirakovskaya E."/>
        </authorList>
    </citation>
    <scope>NUCLEOTIDE SEQUENCE</scope>
</reference>
<name>A0A3B0ZT49_9ZZZZ</name>
<dbReference type="Pfam" id="PF13618">
    <property type="entry name" value="Gluconate_2-dh3"/>
    <property type="match status" value="1"/>
</dbReference>
<sequence length="221" mass="24804">MKRFKNPNTNIKKMLAQWDAEIPESILLQQKQRQSRRLFFGQSVALIGGVATASWVSAKGSTKASLKPVLSEPWLTVSAVQEHLFPRITGEHASPGARDIQALEYLQAMLNTPDVDSDEGDFIIKGVGWLNGVANNLAGHPFIKLNKADRERVLKKISASTSGENWLSMLLNYIFEALLTDPVYGGNTNKTGWQWLEHQAGFPRPPTDKKYWLLDKYKRAI</sequence>
<organism evidence="2">
    <name type="scientific">hydrothermal vent metagenome</name>
    <dbReference type="NCBI Taxonomy" id="652676"/>
    <lineage>
        <taxon>unclassified sequences</taxon>
        <taxon>metagenomes</taxon>
        <taxon>ecological metagenomes</taxon>
    </lineage>
</organism>
<dbReference type="InterPro" id="IPR027056">
    <property type="entry name" value="Gluconate_2DH_su3"/>
</dbReference>
<keyword evidence="1" id="KW-0472">Membrane</keyword>
<accession>A0A3B0ZT49</accession>
<feature type="transmembrane region" description="Helical" evidence="1">
    <location>
        <begin position="38"/>
        <end position="58"/>
    </location>
</feature>
<keyword evidence="1" id="KW-0812">Transmembrane</keyword>
<gene>
    <name evidence="2" type="ORF">MNBD_GAMMA23-1436</name>
</gene>
<evidence type="ECO:0000256" key="1">
    <source>
        <dbReference type="SAM" id="Phobius"/>
    </source>
</evidence>
<evidence type="ECO:0000313" key="2">
    <source>
        <dbReference type="EMBL" id="VAW91243.1"/>
    </source>
</evidence>
<keyword evidence="1" id="KW-1133">Transmembrane helix</keyword>
<proteinExistence type="predicted"/>
<dbReference type="AlphaFoldDB" id="A0A3B0ZT49"/>
<evidence type="ECO:0008006" key="3">
    <source>
        <dbReference type="Google" id="ProtNLM"/>
    </source>
</evidence>